<evidence type="ECO:0000313" key="2">
    <source>
        <dbReference type="WBParaSite" id="PS1159_v2.g3983.t1"/>
    </source>
</evidence>
<dbReference type="Proteomes" id="UP000887580">
    <property type="component" value="Unplaced"/>
</dbReference>
<proteinExistence type="predicted"/>
<organism evidence="1 2">
    <name type="scientific">Panagrolaimus sp. PS1159</name>
    <dbReference type="NCBI Taxonomy" id="55785"/>
    <lineage>
        <taxon>Eukaryota</taxon>
        <taxon>Metazoa</taxon>
        <taxon>Ecdysozoa</taxon>
        <taxon>Nematoda</taxon>
        <taxon>Chromadorea</taxon>
        <taxon>Rhabditida</taxon>
        <taxon>Tylenchina</taxon>
        <taxon>Panagrolaimomorpha</taxon>
        <taxon>Panagrolaimoidea</taxon>
        <taxon>Panagrolaimidae</taxon>
        <taxon>Panagrolaimus</taxon>
    </lineage>
</organism>
<sequence length="332" mass="37967">MEAAWNNCSALIYPPPKSKTKAILNPLTSRQRNVAQQRRRMETEEFQKLGAVLPISRAISEQHIDKTTIVRLAASYIRLHHLLGFRQQQHSNGLLRMDNFIGFESDLNTLSLIDIIDGFMIILSENGEILYVSETISLHLGLSQVEMIGNSFSNYFHSEDINTFERFLKSTLYTKESNTETFRVKSTLTKRSSKDLNNPNAGYRPLQITITPCATNGSLYLAGFCQPHLVGPGITIRLNNENFVITTDLSFNIIFVDPHVTKFFDLKRPKTSPTTLELNGNWQKGFNFYSIIFPDDVFIAQEMHQNLFKFHSYKIPLIQLIADDNYSTFTVE</sequence>
<accession>A0AC35GCY4</accession>
<name>A0AC35GCY4_9BILA</name>
<evidence type="ECO:0000313" key="1">
    <source>
        <dbReference type="Proteomes" id="UP000887580"/>
    </source>
</evidence>
<protein>
    <submittedName>
        <fullName evidence="2">Uncharacterized protein</fullName>
    </submittedName>
</protein>
<dbReference type="WBParaSite" id="PS1159_v2.g3983.t1">
    <property type="protein sequence ID" value="PS1159_v2.g3983.t1"/>
    <property type="gene ID" value="PS1159_v2.g3983"/>
</dbReference>
<reference evidence="2" key="1">
    <citation type="submission" date="2022-11" db="UniProtKB">
        <authorList>
            <consortium name="WormBaseParasite"/>
        </authorList>
    </citation>
    <scope>IDENTIFICATION</scope>
</reference>